<dbReference type="InterPro" id="IPR036922">
    <property type="entry name" value="Rieske_2Fe-2S_sf"/>
</dbReference>
<keyword evidence="1" id="KW-0001">2Fe-2S</keyword>
<evidence type="ECO:0000256" key="3">
    <source>
        <dbReference type="ARBA" id="ARBA00023004"/>
    </source>
</evidence>
<dbReference type="InterPro" id="IPR017941">
    <property type="entry name" value="Rieske_2Fe-2S"/>
</dbReference>
<feature type="domain" description="Rieske" evidence="5">
    <location>
        <begin position="5"/>
        <end position="102"/>
    </location>
</feature>
<organism evidence="6">
    <name type="scientific">freshwater metagenome</name>
    <dbReference type="NCBI Taxonomy" id="449393"/>
    <lineage>
        <taxon>unclassified sequences</taxon>
        <taxon>metagenomes</taxon>
        <taxon>ecological metagenomes</taxon>
    </lineage>
</organism>
<reference evidence="6" key="1">
    <citation type="submission" date="2020-05" db="EMBL/GenBank/DDBJ databases">
        <authorList>
            <person name="Chiriac C."/>
            <person name="Salcher M."/>
            <person name="Ghai R."/>
            <person name="Kavagutti S V."/>
        </authorList>
    </citation>
    <scope>NUCLEOTIDE SEQUENCE</scope>
</reference>
<evidence type="ECO:0000256" key="1">
    <source>
        <dbReference type="ARBA" id="ARBA00022714"/>
    </source>
</evidence>
<dbReference type="GO" id="GO:0046872">
    <property type="term" value="F:metal ion binding"/>
    <property type="evidence" value="ECO:0007669"/>
    <property type="project" value="UniProtKB-KW"/>
</dbReference>
<dbReference type="EMBL" id="CAFBMX010000006">
    <property type="protein sequence ID" value="CAB4934540.1"/>
    <property type="molecule type" value="Genomic_DNA"/>
</dbReference>
<dbReference type="Gene3D" id="2.102.10.10">
    <property type="entry name" value="Rieske [2Fe-2S] iron-sulphur domain"/>
    <property type="match status" value="1"/>
</dbReference>
<gene>
    <name evidence="6" type="ORF">UFOPK3674_01389</name>
</gene>
<protein>
    <submittedName>
        <fullName evidence="6">Unannotated protein</fullName>
    </submittedName>
</protein>
<dbReference type="AlphaFoldDB" id="A0A6J7IUV7"/>
<evidence type="ECO:0000256" key="4">
    <source>
        <dbReference type="ARBA" id="ARBA00023014"/>
    </source>
</evidence>
<proteinExistence type="predicted"/>
<evidence type="ECO:0000313" key="6">
    <source>
        <dbReference type="EMBL" id="CAB4934540.1"/>
    </source>
</evidence>
<keyword evidence="2" id="KW-0479">Metal-binding</keyword>
<dbReference type="CDD" id="cd03528">
    <property type="entry name" value="Rieske_RO_ferredoxin"/>
    <property type="match status" value="1"/>
</dbReference>
<accession>A0A6J7IUV7</accession>
<dbReference type="SUPFAM" id="SSF50022">
    <property type="entry name" value="ISP domain"/>
    <property type="match status" value="1"/>
</dbReference>
<sequence length="105" mass="11494">MSELLDVCAVEELPPGGRRVVAWADGEIAVFNCDGELLAIEDRCTHDDGPLAEGELDERNCTLECPRHGALFDLRTGKPQTLPAYVPVETFSVRVADGRIQLEVD</sequence>
<dbReference type="PANTHER" id="PTHR21496">
    <property type="entry name" value="FERREDOXIN-RELATED"/>
    <property type="match status" value="1"/>
</dbReference>
<dbReference type="Pfam" id="PF00355">
    <property type="entry name" value="Rieske"/>
    <property type="match status" value="1"/>
</dbReference>
<name>A0A6J7IUV7_9ZZZZ</name>
<dbReference type="PROSITE" id="PS51296">
    <property type="entry name" value="RIESKE"/>
    <property type="match status" value="1"/>
</dbReference>
<evidence type="ECO:0000256" key="2">
    <source>
        <dbReference type="ARBA" id="ARBA00022723"/>
    </source>
</evidence>
<keyword evidence="4" id="KW-0411">Iron-sulfur</keyword>
<dbReference type="PANTHER" id="PTHR21496:SF23">
    <property type="entry name" value="3-PHENYLPROPIONATE_CINNAMIC ACID DIOXYGENASE FERREDOXIN SUBUNIT"/>
    <property type="match status" value="1"/>
</dbReference>
<evidence type="ECO:0000259" key="5">
    <source>
        <dbReference type="PROSITE" id="PS51296"/>
    </source>
</evidence>
<keyword evidence="3" id="KW-0408">Iron</keyword>
<dbReference type="GO" id="GO:0051537">
    <property type="term" value="F:2 iron, 2 sulfur cluster binding"/>
    <property type="evidence" value="ECO:0007669"/>
    <property type="project" value="UniProtKB-KW"/>
</dbReference>